<organism evidence="3 4">
    <name type="scientific">Arthrobacter flavus</name>
    <dbReference type="NCBI Taxonomy" id="95172"/>
    <lineage>
        <taxon>Bacteria</taxon>
        <taxon>Bacillati</taxon>
        <taxon>Actinomycetota</taxon>
        <taxon>Actinomycetes</taxon>
        <taxon>Micrococcales</taxon>
        <taxon>Micrococcaceae</taxon>
        <taxon>Arthrobacter</taxon>
    </lineage>
</organism>
<evidence type="ECO:0000313" key="3">
    <source>
        <dbReference type="EMBL" id="MFD1847417.1"/>
    </source>
</evidence>
<reference evidence="4" key="1">
    <citation type="journal article" date="2019" name="Int. J. Syst. Evol. Microbiol.">
        <title>The Global Catalogue of Microorganisms (GCM) 10K type strain sequencing project: providing services to taxonomists for standard genome sequencing and annotation.</title>
        <authorList>
            <consortium name="The Broad Institute Genomics Platform"/>
            <consortium name="The Broad Institute Genome Sequencing Center for Infectious Disease"/>
            <person name="Wu L."/>
            <person name="Ma J."/>
        </authorList>
    </citation>
    <scope>NUCLEOTIDE SEQUENCE [LARGE SCALE GENOMIC DNA]</scope>
    <source>
        <strain evidence="4">JCM 11496</strain>
    </source>
</reference>
<sequence length="96" mass="10468">MSVFAVEYVYGPDSSDLRDEHRPAHRDWLNDLVSDGRVLSAGAFTDGAGALLIFTADDEQSLNDLLRQDPFAHEGAIAAVKATEWKPGIGLFSQYA</sequence>
<evidence type="ECO:0000256" key="1">
    <source>
        <dbReference type="ARBA" id="ARBA00007689"/>
    </source>
</evidence>
<comment type="caution">
    <text evidence="3">The sequence shown here is derived from an EMBL/GenBank/DDBJ whole genome shotgun (WGS) entry which is preliminary data.</text>
</comment>
<dbReference type="PANTHER" id="PTHR37828">
    <property type="entry name" value="GSR2449 PROTEIN"/>
    <property type="match status" value="1"/>
</dbReference>
<dbReference type="PANTHER" id="PTHR37828:SF1">
    <property type="entry name" value="YCII-RELATED DOMAIN-CONTAINING PROTEIN"/>
    <property type="match status" value="1"/>
</dbReference>
<accession>A0ABW4Q9P4</accession>
<dbReference type="Gene3D" id="3.30.70.1060">
    <property type="entry name" value="Dimeric alpha+beta barrel"/>
    <property type="match status" value="1"/>
</dbReference>
<dbReference type="SUPFAM" id="SSF54909">
    <property type="entry name" value="Dimeric alpha+beta barrel"/>
    <property type="match status" value="1"/>
</dbReference>
<keyword evidence="4" id="KW-1185">Reference proteome</keyword>
<protein>
    <submittedName>
        <fullName evidence="3">YciI family protein</fullName>
    </submittedName>
</protein>
<dbReference type="InterPro" id="IPR011008">
    <property type="entry name" value="Dimeric_a/b-barrel"/>
</dbReference>
<dbReference type="EMBL" id="JBHUGA010000052">
    <property type="protein sequence ID" value="MFD1847417.1"/>
    <property type="molecule type" value="Genomic_DNA"/>
</dbReference>
<comment type="similarity">
    <text evidence="1">Belongs to the YciI family.</text>
</comment>
<feature type="domain" description="YCII-related" evidence="2">
    <location>
        <begin position="6"/>
        <end position="86"/>
    </location>
</feature>
<proteinExistence type="inferred from homology"/>
<evidence type="ECO:0000259" key="2">
    <source>
        <dbReference type="Pfam" id="PF03795"/>
    </source>
</evidence>
<dbReference type="Pfam" id="PF03795">
    <property type="entry name" value="YCII"/>
    <property type="match status" value="1"/>
</dbReference>
<dbReference type="Proteomes" id="UP001597307">
    <property type="component" value="Unassembled WGS sequence"/>
</dbReference>
<gene>
    <name evidence="3" type="ORF">ACFSFX_12525</name>
</gene>
<evidence type="ECO:0000313" key="4">
    <source>
        <dbReference type="Proteomes" id="UP001597307"/>
    </source>
</evidence>
<dbReference type="RefSeq" id="WP_343879450.1">
    <property type="nucleotide sequence ID" value="NZ_BAAAIJ010000036.1"/>
</dbReference>
<dbReference type="InterPro" id="IPR005545">
    <property type="entry name" value="YCII"/>
</dbReference>
<name>A0ABW4Q9P4_9MICC</name>